<feature type="transmembrane region" description="Helical" evidence="10">
    <location>
        <begin position="80"/>
        <end position="98"/>
    </location>
</feature>
<comment type="subcellular location">
    <subcellularLocation>
        <location evidence="1">Cell membrane</location>
        <topology evidence="1">Multi-pass membrane protein</topology>
    </subcellularLocation>
</comment>
<dbReference type="RefSeq" id="WP_314514065.1">
    <property type="nucleotide sequence ID" value="NZ_JASJOU010000008.1"/>
</dbReference>
<dbReference type="Pfam" id="PF03062">
    <property type="entry name" value="MBOAT"/>
    <property type="match status" value="1"/>
</dbReference>
<dbReference type="PANTHER" id="PTHR13285:SF23">
    <property type="entry name" value="TEICHOIC ACID D-ALANYLTRANSFERASE"/>
    <property type="match status" value="1"/>
</dbReference>
<accession>A0AAE3R582</accession>
<dbReference type="InterPro" id="IPR024194">
    <property type="entry name" value="Ac/AlaTfrase_AlgI/DltB"/>
</dbReference>
<evidence type="ECO:0000313" key="12">
    <source>
        <dbReference type="Proteomes" id="UP001232063"/>
    </source>
</evidence>
<feature type="transmembrane region" description="Helical" evidence="10">
    <location>
        <begin position="119"/>
        <end position="137"/>
    </location>
</feature>
<feature type="transmembrane region" description="Helical" evidence="10">
    <location>
        <begin position="406"/>
        <end position="425"/>
    </location>
</feature>
<evidence type="ECO:0000256" key="10">
    <source>
        <dbReference type="SAM" id="Phobius"/>
    </source>
</evidence>
<dbReference type="Proteomes" id="UP001232063">
    <property type="component" value="Unassembled WGS sequence"/>
</dbReference>
<evidence type="ECO:0000256" key="8">
    <source>
        <dbReference type="ARBA" id="ARBA00023315"/>
    </source>
</evidence>
<dbReference type="InterPro" id="IPR004299">
    <property type="entry name" value="MBOAT_fam"/>
</dbReference>
<evidence type="ECO:0000256" key="6">
    <source>
        <dbReference type="ARBA" id="ARBA00022989"/>
    </source>
</evidence>
<feature type="transmembrane region" description="Helical" evidence="10">
    <location>
        <begin position="437"/>
        <end position="455"/>
    </location>
</feature>
<comment type="similarity">
    <text evidence="2 9">Belongs to the membrane-bound acyltransferase family.</text>
</comment>
<name>A0AAE3R582_9BACT</name>
<dbReference type="PANTHER" id="PTHR13285">
    <property type="entry name" value="ACYLTRANSFERASE"/>
    <property type="match status" value="1"/>
</dbReference>
<keyword evidence="3 9" id="KW-1003">Cell membrane</keyword>
<proteinExistence type="inferred from homology"/>
<evidence type="ECO:0000256" key="1">
    <source>
        <dbReference type="ARBA" id="ARBA00004651"/>
    </source>
</evidence>
<dbReference type="EMBL" id="JASJOU010000008">
    <property type="protein sequence ID" value="MDJ1503450.1"/>
    <property type="molecule type" value="Genomic_DNA"/>
</dbReference>
<comment type="caution">
    <text evidence="11">The sequence shown here is derived from an EMBL/GenBank/DDBJ whole genome shotgun (WGS) entry which is preliminary data.</text>
</comment>
<dbReference type="AlphaFoldDB" id="A0AAE3R582"/>
<keyword evidence="8 9" id="KW-0012">Acyltransferase</keyword>
<feature type="transmembrane region" description="Helical" evidence="10">
    <location>
        <begin position="330"/>
        <end position="347"/>
    </location>
</feature>
<gene>
    <name evidence="11" type="ORF">QNI22_22470</name>
</gene>
<keyword evidence="5 10" id="KW-0812">Transmembrane</keyword>
<evidence type="ECO:0000256" key="5">
    <source>
        <dbReference type="ARBA" id="ARBA00022692"/>
    </source>
</evidence>
<evidence type="ECO:0000256" key="9">
    <source>
        <dbReference type="PIRNR" id="PIRNR016636"/>
    </source>
</evidence>
<dbReference type="PIRSF" id="PIRSF500217">
    <property type="entry name" value="AlgI"/>
    <property type="match status" value="1"/>
</dbReference>
<dbReference type="InterPro" id="IPR028362">
    <property type="entry name" value="AlgI"/>
</dbReference>
<reference evidence="11" key="1">
    <citation type="submission" date="2023-05" db="EMBL/GenBank/DDBJ databases">
        <authorList>
            <person name="Zhang X."/>
        </authorList>
    </citation>
    <scope>NUCLEOTIDE SEQUENCE</scope>
    <source>
        <strain evidence="11">BD1B2-1</strain>
    </source>
</reference>
<evidence type="ECO:0000256" key="2">
    <source>
        <dbReference type="ARBA" id="ARBA00010323"/>
    </source>
</evidence>
<dbReference type="GO" id="GO:0016746">
    <property type="term" value="F:acyltransferase activity"/>
    <property type="evidence" value="ECO:0007669"/>
    <property type="project" value="UniProtKB-KW"/>
</dbReference>
<feature type="transmembrane region" description="Helical" evidence="10">
    <location>
        <begin position="35"/>
        <end position="60"/>
    </location>
</feature>
<keyword evidence="6 10" id="KW-1133">Transmembrane helix</keyword>
<evidence type="ECO:0000256" key="4">
    <source>
        <dbReference type="ARBA" id="ARBA00022679"/>
    </source>
</evidence>
<dbReference type="EC" id="2.3.-.-" evidence="11"/>
<evidence type="ECO:0000256" key="3">
    <source>
        <dbReference type="ARBA" id="ARBA00022475"/>
    </source>
</evidence>
<organism evidence="11 12">
    <name type="scientific">Xanthocytophaga agilis</name>
    <dbReference type="NCBI Taxonomy" id="3048010"/>
    <lineage>
        <taxon>Bacteria</taxon>
        <taxon>Pseudomonadati</taxon>
        <taxon>Bacteroidota</taxon>
        <taxon>Cytophagia</taxon>
        <taxon>Cytophagales</taxon>
        <taxon>Rhodocytophagaceae</taxon>
        <taxon>Xanthocytophaga</taxon>
    </lineage>
</organism>
<protein>
    <submittedName>
        <fullName evidence="11">MBOAT family O-acyltransferase</fullName>
        <ecNumber evidence="11">2.3.-.-</ecNumber>
    </submittedName>
</protein>
<dbReference type="GO" id="GO:0042121">
    <property type="term" value="P:alginic acid biosynthetic process"/>
    <property type="evidence" value="ECO:0007669"/>
    <property type="project" value="InterPro"/>
</dbReference>
<evidence type="ECO:0000256" key="7">
    <source>
        <dbReference type="ARBA" id="ARBA00023136"/>
    </source>
</evidence>
<keyword evidence="4 9" id="KW-0808">Transferase</keyword>
<dbReference type="PIRSF" id="PIRSF016636">
    <property type="entry name" value="AlgI_DltB"/>
    <property type="match status" value="1"/>
</dbReference>
<keyword evidence="7 9" id="KW-0472">Membrane</keyword>
<keyword evidence="12" id="KW-1185">Reference proteome</keyword>
<sequence length="465" mass="53480">MLFNSFEFLAFFLPITLTVYFLLNKYGFDKPGKVWLLACSLFFYAWWKPIFLLLICTSMVINYFAGQKLNYIENPKTRKIFYITCLLGNLSVLLYYKYTNFIVDNFNLLLTEDIVIDKIALPLAISFFTFQKFAYITDSYKGKTKGYDFLNFCLFVAFFPQLIAGPIVHHKDIMPQFQDESKKQFNTENFLKGLYIFLLGLIKKIAIADTFAIVANAGYGDATHLSFVDSWITSIAYAVQLYFDFSGYSDMAIGAGLLFNITLPINFNSPYKATNLQDFWRRWHITLGNFLREYIYIPLGGNRKGELLTLNNLMVTFLVGGIWHGANWTFLIWGFMHGFGLVVHRLWQKTKIVISDSVGLLITLLYVNFAWVFFRATSVGDALAVLKSMVGIGSVSYTGSKVLTDIYIYPTLVAGMFFLFLKNPPQLAKEFRFNTQHLLYMLGLTLIGLIYLNSITSNDFLYFDF</sequence>
<dbReference type="GO" id="GO:0005886">
    <property type="term" value="C:plasma membrane"/>
    <property type="evidence" value="ECO:0007669"/>
    <property type="project" value="UniProtKB-SubCell"/>
</dbReference>
<feature type="transmembrane region" description="Helical" evidence="10">
    <location>
        <begin position="359"/>
        <end position="386"/>
    </location>
</feature>
<feature type="transmembrane region" description="Helical" evidence="10">
    <location>
        <begin position="149"/>
        <end position="168"/>
    </location>
</feature>
<feature type="transmembrane region" description="Helical" evidence="10">
    <location>
        <begin position="6"/>
        <end position="23"/>
    </location>
</feature>
<dbReference type="InterPro" id="IPR051085">
    <property type="entry name" value="MB_O-acyltransferase"/>
</dbReference>
<evidence type="ECO:0000313" key="11">
    <source>
        <dbReference type="EMBL" id="MDJ1503450.1"/>
    </source>
</evidence>